<name>A0A147DP48_9MICO</name>
<comment type="catalytic activity">
    <reaction evidence="2">
        <text>L-glutamine + H2O = L-glutamate + NH4(+)</text>
        <dbReference type="Rhea" id="RHEA:15889"/>
        <dbReference type="ChEBI" id="CHEBI:15377"/>
        <dbReference type="ChEBI" id="CHEBI:28938"/>
        <dbReference type="ChEBI" id="CHEBI:29985"/>
        <dbReference type="ChEBI" id="CHEBI:58359"/>
        <dbReference type="EC" id="3.5.1.2"/>
    </reaction>
</comment>
<dbReference type="GO" id="GO:0009252">
    <property type="term" value="P:peptidoglycan biosynthetic process"/>
    <property type="evidence" value="ECO:0007669"/>
    <property type="project" value="UniProtKB-UniRule"/>
</dbReference>
<keyword evidence="2" id="KW-0436">Ligase</keyword>
<evidence type="ECO:0000256" key="2">
    <source>
        <dbReference type="HAMAP-Rule" id="MF_02213"/>
    </source>
</evidence>
<comment type="caution">
    <text evidence="4">The sequence shown here is derived from an EMBL/GenBank/DDBJ whole genome shotgun (WGS) entry which is preliminary data.</text>
</comment>
<proteinExistence type="inferred from homology"/>
<dbReference type="RefSeq" id="WP_058750273.1">
    <property type="nucleotide sequence ID" value="NZ_LDRC01000063.1"/>
</dbReference>
<reference evidence="4 5" key="1">
    <citation type="journal article" date="2016" name="Front. Microbiol.">
        <title>Genomic Resource of Rice Seed Associated Bacteria.</title>
        <authorList>
            <person name="Midha S."/>
            <person name="Bansal K."/>
            <person name="Sharma S."/>
            <person name="Kumar N."/>
            <person name="Patil P.P."/>
            <person name="Chaudhry V."/>
            <person name="Patil P.B."/>
        </authorList>
    </citation>
    <scope>NUCLEOTIDE SEQUENCE [LARGE SCALE GENOMIC DNA]</scope>
    <source>
        <strain evidence="4 5">NS359</strain>
    </source>
</reference>
<dbReference type="UniPathway" id="UPA00219"/>
<dbReference type="PATRIC" id="fig|465820.4.peg.2705"/>
<evidence type="ECO:0000313" key="5">
    <source>
        <dbReference type="Proteomes" id="UP000072763"/>
    </source>
</evidence>
<dbReference type="InterPro" id="IPR011698">
    <property type="entry name" value="GATase_3"/>
</dbReference>
<dbReference type="Pfam" id="PF07685">
    <property type="entry name" value="GATase_3"/>
    <property type="match status" value="1"/>
</dbReference>
<dbReference type="EMBL" id="LDRC01000063">
    <property type="protein sequence ID" value="KTR51021.1"/>
    <property type="molecule type" value="Genomic_DNA"/>
</dbReference>
<keyword evidence="1 2" id="KW-0315">Glutamine amidotransferase</keyword>
<keyword evidence="2" id="KW-0961">Cell wall biogenesis/degradation</keyword>
<dbReference type="EC" id="3.5.1.2" evidence="2"/>
<dbReference type="GO" id="GO:0008360">
    <property type="term" value="P:regulation of cell shape"/>
    <property type="evidence" value="ECO:0007669"/>
    <property type="project" value="UniProtKB-KW"/>
</dbReference>
<evidence type="ECO:0000256" key="1">
    <source>
        <dbReference type="ARBA" id="ARBA00022962"/>
    </source>
</evidence>
<dbReference type="OrthoDB" id="9782045at2"/>
<keyword evidence="2" id="KW-0378">Hydrolase</keyword>
<dbReference type="EC" id="6.3.5.13" evidence="2"/>
<keyword evidence="2" id="KW-0133">Cell shape</keyword>
<accession>A0A147DP48</accession>
<comment type="similarity">
    <text evidence="2">Belongs to the CobB/CobQ family. GatD subfamily.</text>
</comment>
<dbReference type="HAMAP" id="MF_02213">
    <property type="entry name" value="Lipid_II_synth_GatD"/>
    <property type="match status" value="1"/>
</dbReference>
<dbReference type="InterPro" id="IPR029062">
    <property type="entry name" value="Class_I_gatase-like"/>
</dbReference>
<dbReference type="AlphaFoldDB" id="A0A147DP48"/>
<dbReference type="InterPro" id="IPR043702">
    <property type="entry name" value="Lipid_II_synth_GatD"/>
</dbReference>
<keyword evidence="2" id="KW-0573">Peptidoglycan synthesis</keyword>
<comment type="catalytic activity">
    <reaction evidence="2">
        <text>beta-D-GlcNAc-(1-&gt;4)-Mur2Ac(oyl-L-Ala-gamma-D-Glu-L-Lys-D-Ala-D-Ala)-di-trans,octa-cis-undecaprenyl diphosphate + L-glutamine + ATP + H2O = beta-D-GlcNAc-(1-&gt;4)-Mur2Ac(oyl-L-Ala-D-isoglutaminyl-L-Lys-D-Ala-D-Ala)-di-trans,octa-cis-undecaprenyl diphosphate + L-glutamate + ADP + phosphate + H(+)</text>
        <dbReference type="Rhea" id="RHEA:57928"/>
        <dbReference type="ChEBI" id="CHEBI:15377"/>
        <dbReference type="ChEBI" id="CHEBI:15378"/>
        <dbReference type="ChEBI" id="CHEBI:29985"/>
        <dbReference type="ChEBI" id="CHEBI:30616"/>
        <dbReference type="ChEBI" id="CHEBI:43474"/>
        <dbReference type="ChEBI" id="CHEBI:58359"/>
        <dbReference type="ChEBI" id="CHEBI:60033"/>
        <dbReference type="ChEBI" id="CHEBI:62233"/>
        <dbReference type="ChEBI" id="CHEBI:456216"/>
        <dbReference type="EC" id="6.3.5.13"/>
    </reaction>
</comment>
<organism evidence="4 5">
    <name type="scientific">Curtobacterium oceanosedimentum</name>
    <dbReference type="NCBI Taxonomy" id="465820"/>
    <lineage>
        <taxon>Bacteria</taxon>
        <taxon>Bacillati</taxon>
        <taxon>Actinomycetota</taxon>
        <taxon>Actinomycetes</taxon>
        <taxon>Micrococcales</taxon>
        <taxon>Microbacteriaceae</taxon>
        <taxon>Curtobacterium</taxon>
    </lineage>
</organism>
<dbReference type="PROSITE" id="PS51274">
    <property type="entry name" value="GATASE_COBBQ"/>
    <property type="match status" value="1"/>
</dbReference>
<dbReference type="GO" id="GO:0140282">
    <property type="term" value="F:carbon-nitrogen ligase activity on lipid II"/>
    <property type="evidence" value="ECO:0007669"/>
    <property type="project" value="UniProtKB-UniRule"/>
</dbReference>
<dbReference type="SUPFAM" id="SSF52317">
    <property type="entry name" value="Class I glutamine amidotransferase-like"/>
    <property type="match status" value="1"/>
</dbReference>
<sequence length="257" mass="26703">MTADRLTILHVYPRQMGVSGDRGNVVALVRRAEAADIATEVVEYAPGDALPTAADVVVVGNGPLSAMRSLGADVARIGAPLRDFAASGVPVVAVGGGFDLATNEVVPTEGSPVAGFGVFDARAVRGAERRVNYFVLDTRYPLLSGASKRLAGFEDHATRIELAAGVEPFADVVSGGGNQAGSAVEGAVAGASFGTHTQGPILPLNPQLTDAVLSAATTRLGREYVADPERTATIDRYAREARATIDRYVDKAFKRIA</sequence>
<protein>
    <recommendedName>
        <fullName evidence="2">Lipid II isoglutaminyl synthase (glutamine-hydrolyzing) subunit GatD</fullName>
        <ecNumber evidence="2">6.3.5.13</ecNumber>
    </recommendedName>
    <alternativeName>
        <fullName evidence="2">Lipid II isoglutaminyl synthase glutaminase subunit</fullName>
        <ecNumber evidence="2">3.5.1.2</ecNumber>
    </alternativeName>
</protein>
<dbReference type="GO" id="GO:0071555">
    <property type="term" value="P:cell wall organization"/>
    <property type="evidence" value="ECO:0007669"/>
    <property type="project" value="UniProtKB-KW"/>
</dbReference>
<feature type="domain" description="CobB/CobQ-like glutamine amidotransferase" evidence="3">
    <location>
        <begin position="40"/>
        <end position="200"/>
    </location>
</feature>
<dbReference type="STRING" id="465820.NS263_07275"/>
<dbReference type="Gene3D" id="3.40.50.880">
    <property type="match status" value="1"/>
</dbReference>
<dbReference type="Proteomes" id="UP000072763">
    <property type="component" value="Unassembled WGS sequence"/>
</dbReference>
<feature type="binding site" evidence="2">
    <location>
        <position position="129"/>
    </location>
    <ligand>
        <name>substrate</name>
    </ligand>
</feature>
<gene>
    <name evidence="2" type="primary">gatD</name>
    <name evidence="4" type="ORF">NS359_12270</name>
</gene>
<comment type="pathway">
    <text evidence="2">Cell wall biogenesis; peptidoglycan biosynthesis.</text>
</comment>
<evidence type="ECO:0000259" key="3">
    <source>
        <dbReference type="Pfam" id="PF07685"/>
    </source>
</evidence>
<dbReference type="GO" id="GO:0004359">
    <property type="term" value="F:glutaminase activity"/>
    <property type="evidence" value="ECO:0007669"/>
    <property type="project" value="UniProtKB-UniRule"/>
</dbReference>
<comment type="function">
    <text evidence="2">The lipid II isoglutaminyl synthase complex catalyzes the formation of alpha-D-isoglutamine in the cell wall lipid II stem peptide. The GatD subunit catalyzes the hydrolysis of glutamine to glutamate and ammonia. The resulting ammonia molecule is channeled to the active site of MurT.</text>
</comment>
<comment type="subunit">
    <text evidence="2">Forms a heterodimer with MurT.</text>
</comment>
<comment type="caution">
    <text evidence="2">Lacks conserved residue(s) required for the propagation of feature annotation.</text>
</comment>
<evidence type="ECO:0000313" key="4">
    <source>
        <dbReference type="EMBL" id="KTR51021.1"/>
    </source>
</evidence>